<organism evidence="2 3">
    <name type="scientific">Christensenella tenuis</name>
    <dbReference type="NCBI Taxonomy" id="2763033"/>
    <lineage>
        <taxon>Bacteria</taxon>
        <taxon>Bacillati</taxon>
        <taxon>Bacillota</taxon>
        <taxon>Clostridia</taxon>
        <taxon>Christensenellales</taxon>
        <taxon>Christensenellaceae</taxon>
        <taxon>Christensenella</taxon>
    </lineage>
</organism>
<evidence type="ECO:0000313" key="2">
    <source>
        <dbReference type="EMBL" id="MBC5648811.1"/>
    </source>
</evidence>
<evidence type="ECO:0000313" key="3">
    <source>
        <dbReference type="Proteomes" id="UP000606889"/>
    </source>
</evidence>
<dbReference type="EMBL" id="JACOON010000005">
    <property type="protein sequence ID" value="MBC5648811.1"/>
    <property type="molecule type" value="Genomic_DNA"/>
</dbReference>
<feature type="domain" description="Uroporphyrinogen decarboxylase (URO-D)" evidence="1">
    <location>
        <begin position="201"/>
        <end position="378"/>
    </location>
</feature>
<keyword evidence="3" id="KW-1185">Reference proteome</keyword>
<dbReference type="InterPro" id="IPR038071">
    <property type="entry name" value="UROD/MetE-like_sf"/>
</dbReference>
<evidence type="ECO:0000259" key="1">
    <source>
        <dbReference type="Pfam" id="PF01208"/>
    </source>
</evidence>
<proteinExistence type="predicted"/>
<dbReference type="InterPro" id="IPR000257">
    <property type="entry name" value="Uroporphyrinogen_deCOase"/>
</dbReference>
<accession>A0ABR7EGC8</accession>
<dbReference type="RefSeq" id="WP_186858262.1">
    <property type="nucleotide sequence ID" value="NZ_JACOON010000005.1"/>
</dbReference>
<dbReference type="Pfam" id="PF01208">
    <property type="entry name" value="URO-D"/>
    <property type="match status" value="1"/>
</dbReference>
<dbReference type="Gene3D" id="3.20.20.210">
    <property type="match status" value="1"/>
</dbReference>
<reference evidence="2 3" key="1">
    <citation type="submission" date="2020-08" db="EMBL/GenBank/DDBJ databases">
        <title>Genome public.</title>
        <authorList>
            <person name="Liu C."/>
            <person name="Sun Q."/>
        </authorList>
    </citation>
    <scope>NUCLEOTIDE SEQUENCE [LARGE SCALE GENOMIC DNA]</scope>
    <source>
        <strain evidence="2 3">NSJ-35</strain>
    </source>
</reference>
<protein>
    <recommendedName>
        <fullName evidence="1">Uroporphyrinogen decarboxylase (URO-D) domain-containing protein</fullName>
    </recommendedName>
</protein>
<gene>
    <name evidence="2" type="ORF">H8S18_10730</name>
</gene>
<sequence>MTNTNRERISAILHYKPYDRVPVMHFGFWNETLEKWEQEGHLTHEEVAVLLSGHGNRSDGNEYERAIAQKLGFDDNILVYTGQKGDWYDMPLYPAFEEQIIERYDDGSFKQLDIDGVFELGKEGAGSIASELGHTLVDRKSWEEHYVPRLQWTEERLDMEAIQKMIAENDTRSRHTAVYCGSLYGKLRNYWGIVELSYLQIDDPDLYTECIDTIGELCYDVVKHTLDTGVKVDFAHFWEDICYNKGPLVSPEIFREKVGKHYRRIADECLRHGVDIVSVDCDGFIEELVPIWLDNGVNTMFPVEYGAWEYDFATLRKKFGKEIRGMGNINKHVLSKDKAAIDKEIERARRLVDLGGFVPCMDHRIAPDAEWDLTRYYCDKMKETFWK</sequence>
<dbReference type="Proteomes" id="UP000606889">
    <property type="component" value="Unassembled WGS sequence"/>
</dbReference>
<name>A0ABR7EGC8_9FIRM</name>
<comment type="caution">
    <text evidence="2">The sequence shown here is derived from an EMBL/GenBank/DDBJ whole genome shotgun (WGS) entry which is preliminary data.</text>
</comment>
<dbReference type="SUPFAM" id="SSF51726">
    <property type="entry name" value="UROD/MetE-like"/>
    <property type="match status" value="1"/>
</dbReference>